<reference evidence="8 9" key="1">
    <citation type="submission" date="2020-08" db="EMBL/GenBank/DDBJ databases">
        <title>Bridging the membrane lipid divide: bacteria of the FCB group superphylum have the potential to synthesize archaeal ether lipids.</title>
        <authorList>
            <person name="Villanueva L."/>
            <person name="Von Meijenfeldt F.A.B."/>
            <person name="Westbye A.B."/>
            <person name="Yadav S."/>
            <person name="Hopmans E.C."/>
            <person name="Dutilh B.E."/>
            <person name="Sinninghe Damste J.S."/>
        </authorList>
    </citation>
    <scope>NUCLEOTIDE SEQUENCE [LARGE SCALE GENOMIC DNA]</scope>
    <source>
        <strain evidence="8">NIOZ-UU36</strain>
    </source>
</reference>
<evidence type="ECO:0000256" key="1">
    <source>
        <dbReference type="ARBA" id="ARBA00004651"/>
    </source>
</evidence>
<feature type="transmembrane region" description="Helical" evidence="6">
    <location>
        <begin position="7"/>
        <end position="30"/>
    </location>
</feature>
<dbReference type="SUPFAM" id="SSF103473">
    <property type="entry name" value="MFS general substrate transporter"/>
    <property type="match status" value="1"/>
</dbReference>
<keyword evidence="5 6" id="KW-0472">Membrane</keyword>
<keyword evidence="4 6" id="KW-1133">Transmembrane helix</keyword>
<feature type="transmembrane region" description="Helical" evidence="6">
    <location>
        <begin position="36"/>
        <end position="58"/>
    </location>
</feature>
<dbReference type="Pfam" id="PF07690">
    <property type="entry name" value="MFS_1"/>
    <property type="match status" value="1"/>
</dbReference>
<protein>
    <submittedName>
        <fullName evidence="8">MFS transporter</fullName>
    </submittedName>
</protein>
<evidence type="ECO:0000256" key="2">
    <source>
        <dbReference type="ARBA" id="ARBA00022448"/>
    </source>
</evidence>
<feature type="transmembrane region" description="Helical" evidence="6">
    <location>
        <begin position="128"/>
        <end position="147"/>
    </location>
</feature>
<name>A0A8J6NM56_9CHLR</name>
<dbReference type="InterPro" id="IPR011701">
    <property type="entry name" value="MFS"/>
</dbReference>
<organism evidence="8 9">
    <name type="scientific">Candidatus Desulfolinea nitratireducens</name>
    <dbReference type="NCBI Taxonomy" id="2841698"/>
    <lineage>
        <taxon>Bacteria</taxon>
        <taxon>Bacillati</taxon>
        <taxon>Chloroflexota</taxon>
        <taxon>Anaerolineae</taxon>
        <taxon>Anaerolineales</taxon>
        <taxon>Anaerolineales incertae sedis</taxon>
        <taxon>Candidatus Desulfolinea</taxon>
    </lineage>
</organism>
<dbReference type="AlphaFoldDB" id="A0A8J6NM56"/>
<evidence type="ECO:0000259" key="7">
    <source>
        <dbReference type="PROSITE" id="PS50850"/>
    </source>
</evidence>
<dbReference type="GO" id="GO:0022857">
    <property type="term" value="F:transmembrane transporter activity"/>
    <property type="evidence" value="ECO:0007669"/>
    <property type="project" value="InterPro"/>
</dbReference>
<dbReference type="PRINTS" id="PR01035">
    <property type="entry name" value="TCRTETA"/>
</dbReference>
<comment type="subcellular location">
    <subcellularLocation>
        <location evidence="1">Cell membrane</location>
        <topology evidence="1">Multi-pass membrane protein</topology>
    </subcellularLocation>
</comment>
<feature type="transmembrane region" description="Helical" evidence="6">
    <location>
        <begin position="95"/>
        <end position="116"/>
    </location>
</feature>
<dbReference type="Gene3D" id="1.20.1250.20">
    <property type="entry name" value="MFS general substrate transporter like domains"/>
    <property type="match status" value="1"/>
</dbReference>
<evidence type="ECO:0000313" key="9">
    <source>
        <dbReference type="Proteomes" id="UP000614469"/>
    </source>
</evidence>
<feature type="transmembrane region" description="Helical" evidence="6">
    <location>
        <begin position="244"/>
        <end position="263"/>
    </location>
</feature>
<accession>A0A8J6NM56</accession>
<feature type="transmembrane region" description="Helical" evidence="6">
    <location>
        <begin position="204"/>
        <end position="224"/>
    </location>
</feature>
<keyword evidence="2" id="KW-0813">Transport</keyword>
<sequence length="393" mass="41800">MNRNIAILFFTLVVVMMGFGIIIPLLPFYVTDMGGSGISMGILMAVFAFMQFLFSPLWGDLSDRYGRKPFLMLGALGNGITMLLIGFATELWMLFAARALAGILSSATLPTAMAYISDSTDEKDRGGGMGIIGAAFGVGMVLGPGIGGAMSDISLSAPFFLATGLSALALILIWFALPESLALKDRQKGARKFQGPQLKTLWEALIGPIGFLFALAFLLSFGMSNFEGVFGLYADLRFGYDAKTVGIVLTVVGITSAVVQGVLTGPAIRRWGDSAVIKTSLIASALGYLLMLTAEQLSTVILTTGFFVMSNAMLRPSIASLISKSTIQGQGIAMGINNSFMSLGRIVGPIWAGTALDINLSYPFITGAIIMAFGFIATLFFLRKEREQVTVIT</sequence>
<evidence type="ECO:0000313" key="8">
    <source>
        <dbReference type="EMBL" id="MBC8335551.1"/>
    </source>
</evidence>
<feature type="transmembrane region" description="Helical" evidence="6">
    <location>
        <begin position="159"/>
        <end position="183"/>
    </location>
</feature>
<feature type="transmembrane region" description="Helical" evidence="6">
    <location>
        <begin position="360"/>
        <end position="382"/>
    </location>
</feature>
<dbReference type="Proteomes" id="UP000614469">
    <property type="component" value="Unassembled WGS sequence"/>
</dbReference>
<keyword evidence="3 6" id="KW-0812">Transmembrane</keyword>
<gene>
    <name evidence="8" type="ORF">H8E29_09815</name>
</gene>
<evidence type="ECO:0000256" key="3">
    <source>
        <dbReference type="ARBA" id="ARBA00022692"/>
    </source>
</evidence>
<feature type="domain" description="Major facilitator superfamily (MFS) profile" evidence="7">
    <location>
        <begin position="4"/>
        <end position="386"/>
    </location>
</feature>
<dbReference type="EMBL" id="JACNJN010000113">
    <property type="protein sequence ID" value="MBC8335551.1"/>
    <property type="molecule type" value="Genomic_DNA"/>
</dbReference>
<evidence type="ECO:0000256" key="6">
    <source>
        <dbReference type="SAM" id="Phobius"/>
    </source>
</evidence>
<dbReference type="InterPro" id="IPR001958">
    <property type="entry name" value="Tet-R_TetA/multi-R_MdtG-like"/>
</dbReference>
<proteinExistence type="predicted"/>
<dbReference type="InterPro" id="IPR020846">
    <property type="entry name" value="MFS_dom"/>
</dbReference>
<evidence type="ECO:0000256" key="4">
    <source>
        <dbReference type="ARBA" id="ARBA00022989"/>
    </source>
</evidence>
<dbReference type="InterPro" id="IPR036259">
    <property type="entry name" value="MFS_trans_sf"/>
</dbReference>
<dbReference type="PANTHER" id="PTHR23504">
    <property type="entry name" value="MAJOR FACILITATOR SUPERFAMILY DOMAIN-CONTAINING PROTEIN 10"/>
    <property type="match status" value="1"/>
</dbReference>
<dbReference type="GO" id="GO:0005886">
    <property type="term" value="C:plasma membrane"/>
    <property type="evidence" value="ECO:0007669"/>
    <property type="project" value="UniProtKB-SubCell"/>
</dbReference>
<dbReference type="PROSITE" id="PS50850">
    <property type="entry name" value="MFS"/>
    <property type="match status" value="1"/>
</dbReference>
<evidence type="ECO:0000256" key="5">
    <source>
        <dbReference type="ARBA" id="ARBA00023136"/>
    </source>
</evidence>
<feature type="transmembrane region" description="Helical" evidence="6">
    <location>
        <begin position="70"/>
        <end position="89"/>
    </location>
</feature>
<comment type="caution">
    <text evidence="8">The sequence shown here is derived from an EMBL/GenBank/DDBJ whole genome shotgun (WGS) entry which is preliminary data.</text>
</comment>
<dbReference type="PANTHER" id="PTHR23504:SF15">
    <property type="entry name" value="MAJOR FACILITATOR SUPERFAMILY (MFS) PROFILE DOMAIN-CONTAINING PROTEIN"/>
    <property type="match status" value="1"/>
</dbReference>